<evidence type="ECO:0000313" key="2">
    <source>
        <dbReference type="EMBL" id="KAE9113247.1"/>
    </source>
</evidence>
<dbReference type="Proteomes" id="UP000437068">
    <property type="component" value="Unassembled WGS sequence"/>
</dbReference>
<protein>
    <recommendedName>
        <fullName evidence="13">Reverse transcriptase Ty1/copia-type domain-containing protein</fullName>
    </recommendedName>
</protein>
<proteinExistence type="predicted"/>
<dbReference type="Proteomes" id="UP000488956">
    <property type="component" value="Unassembled WGS sequence"/>
</dbReference>
<evidence type="ECO:0000313" key="6">
    <source>
        <dbReference type="EMBL" id="KAE9354756.1"/>
    </source>
</evidence>
<dbReference type="EMBL" id="QXGE01000073">
    <property type="protein sequence ID" value="KAE9326164.1"/>
    <property type="molecule type" value="Genomic_DNA"/>
</dbReference>
<dbReference type="EMBL" id="QXGF01000084">
    <property type="protein sequence ID" value="KAE8947324.1"/>
    <property type="molecule type" value="Genomic_DNA"/>
</dbReference>
<evidence type="ECO:0000313" key="11">
    <source>
        <dbReference type="Proteomes" id="UP000486351"/>
    </source>
</evidence>
<evidence type="ECO:0000313" key="1">
    <source>
        <dbReference type="EMBL" id="KAE8947324.1"/>
    </source>
</evidence>
<gene>
    <name evidence="5" type="ORF">PF001_g2573</name>
    <name evidence="4" type="ORF">PF006_g2438</name>
    <name evidence="3" type="ORF">PF007_g907</name>
    <name evidence="6" type="ORF">PF008_g4380</name>
    <name evidence="1" type="ORF">PF009_g3072</name>
    <name evidence="2" type="ORF">PF010_g10153</name>
</gene>
<dbReference type="EMBL" id="QXGA01000069">
    <property type="protein sequence ID" value="KAE9153428.1"/>
    <property type="molecule type" value="Genomic_DNA"/>
</dbReference>
<sequence>MKDEDLSKLKAAVEDAYDVNNYEDINFFLGLQLQWSANGDEVRLNQQTYAETILELFGMEHAQSWSYSRPQCGCEGKALLLFCC</sequence>
<dbReference type="Proteomes" id="UP000429523">
    <property type="component" value="Unassembled WGS sequence"/>
</dbReference>
<evidence type="ECO:0000313" key="3">
    <source>
        <dbReference type="EMBL" id="KAE9139715.1"/>
    </source>
</evidence>
<dbReference type="Proteomes" id="UP000486351">
    <property type="component" value="Unassembled WGS sequence"/>
</dbReference>
<organism evidence="3 10">
    <name type="scientific">Phytophthora fragariae</name>
    <dbReference type="NCBI Taxonomy" id="53985"/>
    <lineage>
        <taxon>Eukaryota</taxon>
        <taxon>Sar</taxon>
        <taxon>Stramenopiles</taxon>
        <taxon>Oomycota</taxon>
        <taxon>Peronosporomycetes</taxon>
        <taxon>Peronosporales</taxon>
        <taxon>Peronosporaceae</taxon>
        <taxon>Phytophthora</taxon>
    </lineage>
</organism>
<evidence type="ECO:0000313" key="12">
    <source>
        <dbReference type="Proteomes" id="UP000488956"/>
    </source>
</evidence>
<evidence type="ECO:0008006" key="13">
    <source>
        <dbReference type="Google" id="ProtNLM"/>
    </source>
</evidence>
<evidence type="ECO:0000313" key="4">
    <source>
        <dbReference type="EMBL" id="KAE9153428.1"/>
    </source>
</evidence>
<dbReference type="AlphaFoldDB" id="A0A6A3TSF1"/>
<evidence type="ECO:0000313" key="10">
    <source>
        <dbReference type="Proteomes" id="UP000441208"/>
    </source>
</evidence>
<dbReference type="Proteomes" id="UP000441208">
    <property type="component" value="Unassembled WGS sequence"/>
</dbReference>
<dbReference type="Proteomes" id="UP000440732">
    <property type="component" value="Unassembled WGS sequence"/>
</dbReference>
<dbReference type="EMBL" id="QXFX01000505">
    <property type="protein sequence ID" value="KAE9113247.1"/>
    <property type="molecule type" value="Genomic_DNA"/>
</dbReference>
<evidence type="ECO:0000313" key="9">
    <source>
        <dbReference type="Proteomes" id="UP000440732"/>
    </source>
</evidence>
<accession>A0A6A3TSF1</accession>
<evidence type="ECO:0000313" key="5">
    <source>
        <dbReference type="EMBL" id="KAE9326164.1"/>
    </source>
</evidence>
<name>A0A6A3TSF1_9STRA</name>
<evidence type="ECO:0000313" key="7">
    <source>
        <dbReference type="Proteomes" id="UP000429523"/>
    </source>
</evidence>
<dbReference type="EMBL" id="QXFZ01000020">
    <property type="protein sequence ID" value="KAE9139715.1"/>
    <property type="molecule type" value="Genomic_DNA"/>
</dbReference>
<dbReference type="EMBL" id="QXFY01000148">
    <property type="protein sequence ID" value="KAE9354756.1"/>
    <property type="molecule type" value="Genomic_DNA"/>
</dbReference>
<evidence type="ECO:0000313" key="8">
    <source>
        <dbReference type="Proteomes" id="UP000437068"/>
    </source>
</evidence>
<comment type="caution">
    <text evidence="3">The sequence shown here is derived from an EMBL/GenBank/DDBJ whole genome shotgun (WGS) entry which is preliminary data.</text>
</comment>
<reference evidence="7 8" key="1">
    <citation type="submission" date="2018-08" db="EMBL/GenBank/DDBJ databases">
        <title>Genomic investigation of the strawberry pathogen Phytophthora fragariae indicates pathogenicity is determined by transcriptional variation in three key races.</title>
        <authorList>
            <person name="Adams T.M."/>
            <person name="Armitage A.D."/>
            <person name="Sobczyk M.K."/>
            <person name="Bates H.J."/>
            <person name="Dunwell J.M."/>
            <person name="Nellist C.F."/>
            <person name="Harrison R.J."/>
        </authorList>
    </citation>
    <scope>NUCLEOTIDE SEQUENCE [LARGE SCALE GENOMIC DNA]</scope>
    <source>
        <strain evidence="5 8">A4</strain>
        <strain evidence="4 9">NOV-5</strain>
        <strain evidence="3 10">NOV-71</strain>
        <strain evidence="6 11">NOV-77</strain>
        <strain evidence="1 7">NOV-9</strain>
        <strain evidence="2 12">ONT-3</strain>
    </source>
</reference>